<evidence type="ECO:0000256" key="3">
    <source>
        <dbReference type="ARBA" id="ARBA00022525"/>
    </source>
</evidence>
<feature type="signal peptide" evidence="10">
    <location>
        <begin position="1"/>
        <end position="27"/>
    </location>
</feature>
<evidence type="ECO:0000256" key="4">
    <source>
        <dbReference type="ARBA" id="ARBA00022723"/>
    </source>
</evidence>
<dbReference type="InterPro" id="IPR006626">
    <property type="entry name" value="PbH1"/>
</dbReference>
<sequence>MRLRPFIACAALAAAAIVALPAATASAATTRHEAEAAPATCDGTIDSNHSGYSGTGFCNAGNAVGAAAQFTVNAPAAGAATVAVRFANGTTTSRPAGLMVNGSTVQSVSFEGTGAWSTWVTKTLTVSVNSGSNTIRFSPTASGGLPNIDFIDFTTDGTPPPGNTLHVATNGNDSSPGTLSQPLRTIQRAVDLAQPGHTILVRGGTYAPSTNIQLLKNGTASAPITLTTYNGERVVIDGKNMPHTPAPVGGSIPRPERGAIHIEGDYWRLIGLEIIHGPYAVFGLDTNNNVFERLVTRDNYESGLHLQGASGNNQIINLDAYGNRDPRNNGESADGLAIKEGSGTGNVVRGVRLWNNSDDGLDFWEFLSPVTVESSIAYGNGFNRWNLPDYTGDGNGFKLGGGDEDLPAAHVVRNSMAWDNATGGFIDNANPGQMMLDHCTAWDNPGTGFDFADADATLTKNLAVANGTNVSLGADSGGSGNSWNLGGSWSFASTDPGTITGPRNADGSIRTSSFLRPSSGADVGARI</sequence>
<dbReference type="GO" id="GO:0046872">
    <property type="term" value="F:metal ion binding"/>
    <property type="evidence" value="ECO:0007669"/>
    <property type="project" value="UniProtKB-KW"/>
</dbReference>
<keyword evidence="3" id="KW-0964">Secreted</keyword>
<accession>A0A5S4FGP4</accession>
<dbReference type="Pfam" id="PF03422">
    <property type="entry name" value="CBM_6"/>
    <property type="match status" value="1"/>
</dbReference>
<evidence type="ECO:0000256" key="10">
    <source>
        <dbReference type="SAM" id="SignalP"/>
    </source>
</evidence>
<dbReference type="AlphaFoldDB" id="A0A5S4FGP4"/>
<evidence type="ECO:0000256" key="6">
    <source>
        <dbReference type="ARBA" id="ARBA00022837"/>
    </source>
</evidence>
<reference evidence="12 13" key="1">
    <citation type="submission" date="2019-05" db="EMBL/GenBank/DDBJ databases">
        <title>Draft genome sequence of Nonomuraea turkmeniaca DSM 43926.</title>
        <authorList>
            <person name="Saricaoglu S."/>
            <person name="Isik K."/>
        </authorList>
    </citation>
    <scope>NUCLEOTIDE SEQUENCE [LARGE SCALE GENOMIC DNA]</scope>
    <source>
        <strain evidence="12 13">DSM 43926</strain>
    </source>
</reference>
<dbReference type="SMART" id="SM00710">
    <property type="entry name" value="PbH1"/>
    <property type="match status" value="4"/>
</dbReference>
<dbReference type="InterPro" id="IPR052052">
    <property type="entry name" value="Polysaccharide_Lyase_9"/>
</dbReference>
<dbReference type="PANTHER" id="PTHR40088:SF1">
    <property type="entry name" value="PECTATE LYASE PEL9"/>
    <property type="match status" value="1"/>
</dbReference>
<dbReference type="SUPFAM" id="SSF51126">
    <property type="entry name" value="Pectin lyase-like"/>
    <property type="match status" value="1"/>
</dbReference>
<protein>
    <submittedName>
        <fullName evidence="12">Carbohydrate-binding protein</fullName>
    </submittedName>
</protein>
<evidence type="ECO:0000313" key="12">
    <source>
        <dbReference type="EMBL" id="TMR17722.1"/>
    </source>
</evidence>
<evidence type="ECO:0000256" key="7">
    <source>
        <dbReference type="ARBA" id="ARBA00023239"/>
    </source>
</evidence>
<dbReference type="Proteomes" id="UP000309128">
    <property type="component" value="Unassembled WGS sequence"/>
</dbReference>
<evidence type="ECO:0000256" key="2">
    <source>
        <dbReference type="ARBA" id="ARBA00004613"/>
    </source>
</evidence>
<keyword evidence="13" id="KW-1185">Reference proteome</keyword>
<dbReference type="InterPro" id="IPR011459">
    <property type="entry name" value="DUF1565"/>
</dbReference>
<dbReference type="GO" id="GO:0005576">
    <property type="term" value="C:extracellular region"/>
    <property type="evidence" value="ECO:0007669"/>
    <property type="project" value="UniProtKB-SubCell"/>
</dbReference>
<feature type="region of interest" description="Disordered" evidence="9">
    <location>
        <begin position="502"/>
        <end position="527"/>
    </location>
</feature>
<dbReference type="SUPFAM" id="SSF49785">
    <property type="entry name" value="Galactose-binding domain-like"/>
    <property type="match status" value="1"/>
</dbReference>
<keyword evidence="5 10" id="KW-0732">Signal</keyword>
<dbReference type="Gene3D" id="2.160.20.10">
    <property type="entry name" value="Single-stranded right-handed beta-helix, Pectin lyase-like"/>
    <property type="match status" value="1"/>
</dbReference>
<comment type="caution">
    <text evidence="12">The sequence shown here is derived from an EMBL/GenBank/DDBJ whole genome shotgun (WGS) entry which is preliminary data.</text>
</comment>
<comment type="cofactor">
    <cofactor evidence="1">
        <name>Ca(2+)</name>
        <dbReference type="ChEBI" id="CHEBI:29108"/>
    </cofactor>
</comment>
<dbReference type="InterPro" id="IPR053868">
    <property type="entry name" value="Pel9A-like_beta_helix"/>
</dbReference>
<evidence type="ECO:0000256" key="1">
    <source>
        <dbReference type="ARBA" id="ARBA00001913"/>
    </source>
</evidence>
<comment type="similarity">
    <text evidence="8">Belongs to the polysaccharide lyase 9 family.</text>
</comment>
<keyword evidence="6" id="KW-0106">Calcium</keyword>
<feature type="chain" id="PRO_5024325547" evidence="10">
    <location>
        <begin position="28"/>
        <end position="527"/>
    </location>
</feature>
<dbReference type="Gene3D" id="2.60.120.260">
    <property type="entry name" value="Galactose-binding domain-like"/>
    <property type="match status" value="1"/>
</dbReference>
<dbReference type="InterPro" id="IPR008979">
    <property type="entry name" value="Galactose-bd-like_sf"/>
</dbReference>
<feature type="domain" description="CBM6" evidence="11">
    <location>
        <begin position="30"/>
        <end position="154"/>
    </location>
</feature>
<keyword evidence="7" id="KW-0456">Lyase</keyword>
<evidence type="ECO:0000313" key="13">
    <source>
        <dbReference type="Proteomes" id="UP000309128"/>
    </source>
</evidence>
<proteinExistence type="inferred from homology"/>
<dbReference type="PANTHER" id="PTHR40088">
    <property type="entry name" value="PECTATE LYASE (EUROFUNG)"/>
    <property type="match status" value="1"/>
</dbReference>
<dbReference type="PROSITE" id="PS51175">
    <property type="entry name" value="CBM6"/>
    <property type="match status" value="1"/>
</dbReference>
<dbReference type="OrthoDB" id="9762467at2"/>
<organism evidence="12 13">
    <name type="scientific">Nonomuraea turkmeniaca</name>
    <dbReference type="NCBI Taxonomy" id="103838"/>
    <lineage>
        <taxon>Bacteria</taxon>
        <taxon>Bacillati</taxon>
        <taxon>Actinomycetota</taxon>
        <taxon>Actinomycetes</taxon>
        <taxon>Streptosporangiales</taxon>
        <taxon>Streptosporangiaceae</taxon>
        <taxon>Nonomuraea</taxon>
    </lineage>
</organism>
<evidence type="ECO:0000256" key="8">
    <source>
        <dbReference type="ARBA" id="ARBA00038263"/>
    </source>
</evidence>
<dbReference type="Pfam" id="PF07602">
    <property type="entry name" value="DUF1565"/>
    <property type="match status" value="1"/>
</dbReference>
<dbReference type="InterPro" id="IPR012334">
    <property type="entry name" value="Pectin_lyas_fold"/>
</dbReference>
<evidence type="ECO:0000256" key="5">
    <source>
        <dbReference type="ARBA" id="ARBA00022729"/>
    </source>
</evidence>
<keyword evidence="4" id="KW-0479">Metal-binding</keyword>
<dbReference type="InterPro" id="IPR005084">
    <property type="entry name" value="CBM6"/>
</dbReference>
<dbReference type="EMBL" id="VCKY01000076">
    <property type="protein sequence ID" value="TMR17722.1"/>
    <property type="molecule type" value="Genomic_DNA"/>
</dbReference>
<dbReference type="Pfam" id="PF22842">
    <property type="entry name" value="Pel9A-like_beta_helix"/>
    <property type="match status" value="1"/>
</dbReference>
<dbReference type="InterPro" id="IPR011050">
    <property type="entry name" value="Pectin_lyase_fold/virulence"/>
</dbReference>
<evidence type="ECO:0000259" key="11">
    <source>
        <dbReference type="PROSITE" id="PS51175"/>
    </source>
</evidence>
<dbReference type="GO" id="GO:0016837">
    <property type="term" value="F:carbon-oxygen lyase activity, acting on polysaccharides"/>
    <property type="evidence" value="ECO:0007669"/>
    <property type="project" value="TreeGrafter"/>
</dbReference>
<name>A0A5S4FGP4_9ACTN</name>
<gene>
    <name evidence="12" type="ORF">ETD86_22815</name>
</gene>
<comment type="subcellular location">
    <subcellularLocation>
        <location evidence="2">Secreted</location>
    </subcellularLocation>
</comment>
<evidence type="ECO:0000256" key="9">
    <source>
        <dbReference type="SAM" id="MobiDB-lite"/>
    </source>
</evidence>
<dbReference type="GO" id="GO:0030246">
    <property type="term" value="F:carbohydrate binding"/>
    <property type="evidence" value="ECO:0007669"/>
    <property type="project" value="InterPro"/>
</dbReference>